<gene>
    <name evidence="7" type="ORF">ASU35_03690</name>
</gene>
<dbReference type="EMBL" id="LNAM01000197">
    <property type="protein sequence ID" value="KSV57825.1"/>
    <property type="molecule type" value="Genomic_DNA"/>
</dbReference>
<evidence type="ECO:0000256" key="5">
    <source>
        <dbReference type="ARBA" id="ARBA00023136"/>
    </source>
</evidence>
<dbReference type="Pfam" id="PF02653">
    <property type="entry name" value="BPD_transp_2"/>
    <property type="match status" value="1"/>
</dbReference>
<dbReference type="GO" id="GO:0005886">
    <property type="term" value="C:plasma membrane"/>
    <property type="evidence" value="ECO:0007669"/>
    <property type="project" value="UniProtKB-SubCell"/>
</dbReference>
<dbReference type="GO" id="GO:0022857">
    <property type="term" value="F:transmembrane transporter activity"/>
    <property type="evidence" value="ECO:0007669"/>
    <property type="project" value="InterPro"/>
</dbReference>
<keyword evidence="3 6" id="KW-0812">Transmembrane</keyword>
<keyword evidence="2" id="KW-1003">Cell membrane</keyword>
<feature type="transmembrane region" description="Helical" evidence="6">
    <location>
        <begin position="12"/>
        <end position="35"/>
    </location>
</feature>
<feature type="transmembrane region" description="Helical" evidence="6">
    <location>
        <begin position="284"/>
        <end position="306"/>
    </location>
</feature>
<reference evidence="7 8" key="1">
    <citation type="submission" date="2015-11" db="EMBL/GenBank/DDBJ databases">
        <title>Butyribacter intestini gen. nov., sp. nov., a butyric acid-producing bacterium of the family Lachnospiraceae isolated from the human faeces.</title>
        <authorList>
            <person name="Zou Y."/>
            <person name="Xue W."/>
            <person name="Luo G."/>
            <person name="Lv M."/>
        </authorList>
    </citation>
    <scope>NUCLEOTIDE SEQUENCE [LARGE SCALE GENOMIC DNA]</scope>
    <source>
        <strain evidence="7 8">ACET-33324</strain>
    </source>
</reference>
<dbReference type="RefSeq" id="WP_058353880.1">
    <property type="nucleotide sequence ID" value="NZ_CABMMD010000197.1"/>
</dbReference>
<dbReference type="OrthoDB" id="45037at2"/>
<keyword evidence="8" id="KW-1185">Reference proteome</keyword>
<dbReference type="STRING" id="290052.ASU35_03690"/>
<proteinExistence type="predicted"/>
<name>A0A0V8QB77_9FIRM</name>
<feature type="transmembrane region" description="Helical" evidence="6">
    <location>
        <begin position="196"/>
        <end position="214"/>
    </location>
</feature>
<dbReference type="PANTHER" id="PTHR47089:SF1">
    <property type="entry name" value="GUANOSINE ABC TRANSPORTER PERMEASE PROTEIN NUPP"/>
    <property type="match status" value="1"/>
</dbReference>
<evidence type="ECO:0000256" key="4">
    <source>
        <dbReference type="ARBA" id="ARBA00022989"/>
    </source>
</evidence>
<dbReference type="CDD" id="cd06580">
    <property type="entry name" value="TM_PBP1_transp_TpRbsC_like"/>
    <property type="match status" value="1"/>
</dbReference>
<evidence type="ECO:0000256" key="3">
    <source>
        <dbReference type="ARBA" id="ARBA00022692"/>
    </source>
</evidence>
<feature type="transmembrane region" description="Helical" evidence="6">
    <location>
        <begin position="83"/>
        <end position="103"/>
    </location>
</feature>
<keyword evidence="4 6" id="KW-1133">Transmembrane helix</keyword>
<comment type="subcellular location">
    <subcellularLocation>
        <location evidence="1">Cell membrane</location>
        <topology evidence="1">Multi-pass membrane protein</topology>
    </subcellularLocation>
</comment>
<feature type="transmembrane region" description="Helical" evidence="6">
    <location>
        <begin position="55"/>
        <end position="76"/>
    </location>
</feature>
<protein>
    <submittedName>
        <fullName evidence="7">ABC transporter permease</fullName>
    </submittedName>
</protein>
<feature type="transmembrane region" description="Helical" evidence="6">
    <location>
        <begin position="243"/>
        <end position="263"/>
    </location>
</feature>
<dbReference type="InterPro" id="IPR001851">
    <property type="entry name" value="ABC_transp_permease"/>
</dbReference>
<feature type="transmembrane region" description="Helical" evidence="6">
    <location>
        <begin position="109"/>
        <end position="132"/>
    </location>
</feature>
<sequence>MKSKKSFMDSQVLFTLLSILIGFVIGAIMLLVAGISPGEAYGRLITGVFSKPKFIVWAIVYATPLIFTGLAVAFSFRTGVFNIGAEGQFVVGSIAACVVGIMVDVPAIIHIPLCFITAAAAGALWGILVGWLKVKFGINEVLSMIMFNWIAFYLSNYIVNIKIIHKEGGGEASKDILDSAKIILPPSITEKLGPSANLGILLAIAAAVAIWFLINKTTLGYQLRAVGFNKSAAEYGGISANRAVMTAMAISGALAGLGGAVQLMGMSMRISQFSGQEGYGFQGITVALIASSSPIGCIFAGLFYGGMKYGGSKLSLVNAPAEIVDIIMGCVIFFIAISHVLKNLLQKMSQKKEVRK</sequence>
<evidence type="ECO:0000256" key="6">
    <source>
        <dbReference type="SAM" id="Phobius"/>
    </source>
</evidence>
<evidence type="ECO:0000256" key="2">
    <source>
        <dbReference type="ARBA" id="ARBA00022475"/>
    </source>
</evidence>
<keyword evidence="5 6" id="KW-0472">Membrane</keyword>
<dbReference type="Proteomes" id="UP000054874">
    <property type="component" value="Unassembled WGS sequence"/>
</dbReference>
<evidence type="ECO:0000256" key="1">
    <source>
        <dbReference type="ARBA" id="ARBA00004651"/>
    </source>
</evidence>
<evidence type="ECO:0000313" key="8">
    <source>
        <dbReference type="Proteomes" id="UP000054874"/>
    </source>
</evidence>
<feature type="transmembrane region" description="Helical" evidence="6">
    <location>
        <begin position="326"/>
        <end position="345"/>
    </location>
</feature>
<evidence type="ECO:0000313" key="7">
    <source>
        <dbReference type="EMBL" id="KSV57825.1"/>
    </source>
</evidence>
<accession>A0A0V8QB77</accession>
<organism evidence="7 8">
    <name type="scientific">Acetivibrio ethanolgignens</name>
    <dbReference type="NCBI Taxonomy" id="290052"/>
    <lineage>
        <taxon>Bacteria</taxon>
        <taxon>Bacillati</taxon>
        <taxon>Bacillota</taxon>
        <taxon>Clostridia</taxon>
        <taxon>Eubacteriales</taxon>
        <taxon>Oscillospiraceae</taxon>
        <taxon>Acetivibrio</taxon>
    </lineage>
</organism>
<dbReference type="PANTHER" id="PTHR47089">
    <property type="entry name" value="ABC TRANSPORTER, PERMEASE PROTEIN"/>
    <property type="match status" value="1"/>
</dbReference>
<dbReference type="AlphaFoldDB" id="A0A0V8QB77"/>
<comment type="caution">
    <text evidence="7">The sequence shown here is derived from an EMBL/GenBank/DDBJ whole genome shotgun (WGS) entry which is preliminary data.</text>
</comment>